<dbReference type="Gene3D" id="3.10.570.10">
    <property type="entry name" value="sex pheromone staph- cam373 precursor domain"/>
    <property type="match status" value="1"/>
</dbReference>
<dbReference type="CDD" id="cd13440">
    <property type="entry name" value="CamS_repeat_2"/>
    <property type="match status" value="1"/>
</dbReference>
<keyword evidence="2" id="KW-0732">Signal</keyword>
<dbReference type="AlphaFoldDB" id="A0A073JYC9"/>
<organism evidence="3 4">
    <name type="scientific">Bacillus manliponensis</name>
    <dbReference type="NCBI Taxonomy" id="574376"/>
    <lineage>
        <taxon>Bacteria</taxon>
        <taxon>Bacillati</taxon>
        <taxon>Bacillota</taxon>
        <taxon>Bacilli</taxon>
        <taxon>Bacillales</taxon>
        <taxon>Bacillaceae</taxon>
        <taxon>Bacillus</taxon>
        <taxon>Bacillus cereus group</taxon>
    </lineage>
</organism>
<gene>
    <name evidence="3" type="ORF">BAMA_22830</name>
</gene>
<protein>
    <recommendedName>
        <fullName evidence="5">Calcium ABC transporter ATPase</fullName>
    </recommendedName>
</protein>
<dbReference type="STRING" id="574376.BAMA_22830"/>
<dbReference type="eggNOG" id="COG4851">
    <property type="taxonomic scope" value="Bacteria"/>
</dbReference>
<accession>A0A073JYC9</accession>
<evidence type="ECO:0000256" key="2">
    <source>
        <dbReference type="SAM" id="SignalP"/>
    </source>
</evidence>
<evidence type="ECO:0000313" key="3">
    <source>
        <dbReference type="EMBL" id="KEK19222.1"/>
    </source>
</evidence>
<name>A0A073JYC9_9BACI</name>
<dbReference type="PROSITE" id="PS51257">
    <property type="entry name" value="PROKAR_LIPOPROTEIN"/>
    <property type="match status" value="1"/>
</dbReference>
<dbReference type="Pfam" id="PF07537">
    <property type="entry name" value="CamS"/>
    <property type="match status" value="1"/>
</dbReference>
<dbReference type="EMBL" id="JOTN01000008">
    <property type="protein sequence ID" value="KEK19222.1"/>
    <property type="molecule type" value="Genomic_DNA"/>
</dbReference>
<feature type="region of interest" description="Disordered" evidence="1">
    <location>
        <begin position="113"/>
        <end position="148"/>
    </location>
</feature>
<comment type="caution">
    <text evidence="3">The sequence shown here is derived from an EMBL/GenBank/DDBJ whole genome shotgun (WGS) entry which is preliminary data.</text>
</comment>
<feature type="compositionally biased region" description="Basic and acidic residues" evidence="1">
    <location>
        <begin position="113"/>
        <end position="130"/>
    </location>
</feature>
<proteinExistence type="predicted"/>
<keyword evidence="4" id="KW-1185">Reference proteome</keyword>
<dbReference type="PIRSF" id="PIRSF012509">
    <property type="entry name" value="CamS"/>
    <property type="match status" value="1"/>
</dbReference>
<dbReference type="CDD" id="cd13441">
    <property type="entry name" value="CamS_repeat_1"/>
    <property type="match status" value="1"/>
</dbReference>
<feature type="signal peptide" evidence="2">
    <location>
        <begin position="1"/>
        <end position="21"/>
    </location>
</feature>
<evidence type="ECO:0000313" key="4">
    <source>
        <dbReference type="Proteomes" id="UP000027822"/>
    </source>
</evidence>
<dbReference type="Proteomes" id="UP000027822">
    <property type="component" value="Unassembled WGS sequence"/>
</dbReference>
<dbReference type="InterPro" id="IPR011426">
    <property type="entry name" value="CamS"/>
</dbReference>
<evidence type="ECO:0000256" key="1">
    <source>
        <dbReference type="SAM" id="MobiDB-lite"/>
    </source>
</evidence>
<sequence length="393" mass="44481">MKKIALIVLSLGLFISGCSIGSDEEKDNKKSNGQTVLSTYSISENHYKTGTSFEAGAARGLVNRLNTRLDIDEFETGLMRIATESFSTEDYYFQSGSFLDKDTINMLVKRKRVEEEVSEEKGDKKKDKTKPPNIGLNPPLPEGPPETLEKRNAKAPLYLANILEHNYYVAKDNNEKELGGVVIGLAMNSVHYYEEQHGYPREVQISDEVLLKQGKEMAQKILPILQEKDPQLRDVPIVFAIYRQEGKGSLVPGSFLAYTQVDKGDGQVEDWKHIDEEYYLFPSAEADEAYREDATIVKNFNAKLADYFKDDYTAVIGKGFYQDGQLKEMKLEIPVKFSGKSDIIAFTQFVGGNVMHYFPNYVKVQVTIKSINRPEAIIIRDVKQDEPLMKILN</sequence>
<feature type="chain" id="PRO_5001690679" description="Calcium ABC transporter ATPase" evidence="2">
    <location>
        <begin position="22"/>
        <end position="393"/>
    </location>
</feature>
<reference evidence="3 4" key="1">
    <citation type="submission" date="2014-06" db="EMBL/GenBank/DDBJ databases">
        <title>Draft genome sequence of Bacillus manliponensis JCM 15802 (MCCC 1A00708).</title>
        <authorList>
            <person name="Lai Q."/>
            <person name="Liu Y."/>
            <person name="Shao Z."/>
        </authorList>
    </citation>
    <scope>NUCLEOTIDE SEQUENCE [LARGE SCALE GENOMIC DNA]</scope>
    <source>
        <strain evidence="3 4">JCM 15802</strain>
    </source>
</reference>
<dbReference type="RefSeq" id="WP_034639005.1">
    <property type="nucleotide sequence ID" value="NZ_CBCSJC010000019.1"/>
</dbReference>
<dbReference type="OrthoDB" id="9795361at2"/>
<evidence type="ECO:0008006" key="5">
    <source>
        <dbReference type="Google" id="ProtNLM"/>
    </source>
</evidence>